<feature type="non-terminal residue" evidence="2">
    <location>
        <position position="1"/>
    </location>
</feature>
<dbReference type="PROSITE" id="PS50883">
    <property type="entry name" value="EAL"/>
    <property type="match status" value="1"/>
</dbReference>
<dbReference type="CDD" id="cd01948">
    <property type="entry name" value="EAL"/>
    <property type="match status" value="1"/>
</dbReference>
<reference evidence="2 3" key="1">
    <citation type="submission" date="2018-11" db="EMBL/GenBank/DDBJ databases">
        <title>Genomic profiling of Staphylococcus species from a Poultry farm system in KwaZulu-Natal, South Africa.</title>
        <authorList>
            <person name="Amoako D.G."/>
            <person name="Somboro A.M."/>
            <person name="Abia A.L.K."/>
            <person name="Bester L.A."/>
            <person name="Essack S.Y."/>
        </authorList>
    </citation>
    <scope>NUCLEOTIDE SEQUENCE [LARGE SCALE GENOMIC DNA]</scope>
    <source>
        <strain evidence="2 3">SA12</strain>
    </source>
</reference>
<protein>
    <submittedName>
        <fullName evidence="2">EAL domain-containing protein</fullName>
    </submittedName>
</protein>
<feature type="non-terminal residue" evidence="2">
    <location>
        <position position="77"/>
    </location>
</feature>
<dbReference type="InterPro" id="IPR001633">
    <property type="entry name" value="EAL_dom"/>
</dbReference>
<gene>
    <name evidence="2" type="ORF">EIH03_17140</name>
</gene>
<dbReference type="Gene3D" id="3.20.20.450">
    <property type="entry name" value="EAL domain"/>
    <property type="match status" value="1"/>
</dbReference>
<proteinExistence type="predicted"/>
<evidence type="ECO:0000313" key="2">
    <source>
        <dbReference type="EMBL" id="RZI00231.1"/>
    </source>
</evidence>
<evidence type="ECO:0000259" key="1">
    <source>
        <dbReference type="PROSITE" id="PS50883"/>
    </source>
</evidence>
<dbReference type="Proteomes" id="UP000294017">
    <property type="component" value="Unassembled WGS sequence"/>
</dbReference>
<feature type="domain" description="EAL" evidence="1">
    <location>
        <begin position="1"/>
        <end position="77"/>
    </location>
</feature>
<dbReference type="GO" id="GO:0071111">
    <property type="term" value="F:cyclic-guanylate-specific phosphodiesterase activity"/>
    <property type="evidence" value="ECO:0007669"/>
    <property type="project" value="InterPro"/>
</dbReference>
<dbReference type="PANTHER" id="PTHR33121:SF23">
    <property type="entry name" value="CYCLIC DI-GMP PHOSPHODIESTERASE PDEB"/>
    <property type="match status" value="1"/>
</dbReference>
<comment type="caution">
    <text evidence="2">The sequence shown here is derived from an EMBL/GenBank/DDBJ whole genome shotgun (WGS) entry which is preliminary data.</text>
</comment>
<dbReference type="Pfam" id="PF00563">
    <property type="entry name" value="EAL"/>
    <property type="match status" value="1"/>
</dbReference>
<dbReference type="InterPro" id="IPR050706">
    <property type="entry name" value="Cyclic-di-GMP_PDE-like"/>
</dbReference>
<dbReference type="AlphaFoldDB" id="A0AB37XNZ7"/>
<sequence>SFLQFLTELFARYRIPPQTICFEVTETVAVANLASAIRFINELKDTGCRFSLDDFCAGMSSFIYLKHLPVDYLKIDG</sequence>
<accession>A0AB37XNZ7</accession>
<dbReference type="EMBL" id="RQTF01000706">
    <property type="protein sequence ID" value="RZI00231.1"/>
    <property type="molecule type" value="Genomic_DNA"/>
</dbReference>
<organism evidence="2 3">
    <name type="scientific">Staphylococcus aureus</name>
    <dbReference type="NCBI Taxonomy" id="1280"/>
    <lineage>
        <taxon>Bacteria</taxon>
        <taxon>Bacillati</taxon>
        <taxon>Bacillota</taxon>
        <taxon>Bacilli</taxon>
        <taxon>Bacillales</taxon>
        <taxon>Staphylococcaceae</taxon>
        <taxon>Staphylococcus</taxon>
    </lineage>
</organism>
<evidence type="ECO:0000313" key="3">
    <source>
        <dbReference type="Proteomes" id="UP000294017"/>
    </source>
</evidence>
<name>A0AB37XNZ7_STAAU</name>
<dbReference type="InterPro" id="IPR035919">
    <property type="entry name" value="EAL_sf"/>
</dbReference>
<dbReference type="PANTHER" id="PTHR33121">
    <property type="entry name" value="CYCLIC DI-GMP PHOSPHODIESTERASE PDEF"/>
    <property type="match status" value="1"/>
</dbReference>
<dbReference type="SUPFAM" id="SSF141868">
    <property type="entry name" value="EAL domain-like"/>
    <property type="match status" value="1"/>
</dbReference>